<reference evidence="2" key="1">
    <citation type="submission" date="2005-09" db="EMBL/GenBank/DDBJ databases">
        <authorList>
            <person name="Mural R.J."/>
            <person name="Li P.W."/>
            <person name="Adams M.D."/>
            <person name="Amanatides P.G."/>
            <person name="Baden-Tillson H."/>
            <person name="Barnstead M."/>
            <person name="Chin S.H."/>
            <person name="Dew I."/>
            <person name="Evans C.A."/>
            <person name="Ferriera S."/>
            <person name="Flanigan M."/>
            <person name="Fosler C."/>
            <person name="Glodek A."/>
            <person name="Gu Z."/>
            <person name="Holt R.A."/>
            <person name="Jennings D."/>
            <person name="Kraft C.L."/>
            <person name="Lu F."/>
            <person name="Nguyen T."/>
            <person name="Nusskern D.R."/>
            <person name="Pfannkoch C.M."/>
            <person name="Sitter C."/>
            <person name="Sutton G.G."/>
            <person name="Venter J.C."/>
            <person name="Wang Z."/>
            <person name="Woodage T."/>
            <person name="Zheng X.H."/>
            <person name="Zhong F."/>
        </authorList>
    </citation>
    <scope>NUCLEOTIDE SEQUENCE [LARGE SCALE GENOMIC DNA]</scope>
    <source>
        <strain>BN</strain>
        <strain evidence="2">Sprague-Dawley</strain>
    </source>
</reference>
<dbReference type="AlphaFoldDB" id="A6HW79"/>
<organism evidence="1 2">
    <name type="scientific">Rattus norvegicus</name>
    <name type="common">Rat</name>
    <dbReference type="NCBI Taxonomy" id="10116"/>
    <lineage>
        <taxon>Eukaryota</taxon>
        <taxon>Metazoa</taxon>
        <taxon>Chordata</taxon>
        <taxon>Craniata</taxon>
        <taxon>Vertebrata</taxon>
        <taxon>Euteleostomi</taxon>
        <taxon>Mammalia</taxon>
        <taxon>Eutheria</taxon>
        <taxon>Euarchontoglires</taxon>
        <taxon>Glires</taxon>
        <taxon>Rodentia</taxon>
        <taxon>Myomorpha</taxon>
        <taxon>Muroidea</taxon>
        <taxon>Muridae</taxon>
        <taxon>Murinae</taxon>
        <taxon>Rattus</taxon>
    </lineage>
</organism>
<proteinExistence type="predicted"/>
<evidence type="ECO:0000313" key="1">
    <source>
        <dbReference type="EMBL" id="EDL82365.1"/>
    </source>
</evidence>
<sequence length="102" mass="11648">MRTSSLTPERKQKWRERQMDSCLTPRRVSCALDLKLILSSPIANSGCYCFRKEMTNETTSLPENHLMILRQRPLYQSNLLFFGGQLILNGISGGSVSPHQTY</sequence>
<dbReference type="EMBL" id="CH473952">
    <property type="protein sequence ID" value="EDL82365.1"/>
    <property type="molecule type" value="Genomic_DNA"/>
</dbReference>
<accession>A6HW79</accession>
<gene>
    <name evidence="1" type="ORF">rCG_28969</name>
</gene>
<protein>
    <submittedName>
        <fullName evidence="1">RCG28969</fullName>
    </submittedName>
</protein>
<evidence type="ECO:0000313" key="2">
    <source>
        <dbReference type="Proteomes" id="UP000234681"/>
    </source>
</evidence>
<dbReference type="Proteomes" id="UP000234681">
    <property type="component" value="Chromosome 2"/>
</dbReference>
<name>A6HW79_RAT</name>